<dbReference type="EMBL" id="SDMP01000011">
    <property type="protein sequence ID" value="RYR30588.1"/>
    <property type="molecule type" value="Genomic_DNA"/>
</dbReference>
<evidence type="ECO:0000256" key="1">
    <source>
        <dbReference type="SAM" id="MobiDB-lite"/>
    </source>
</evidence>
<reference evidence="3 4" key="1">
    <citation type="submission" date="2019-01" db="EMBL/GenBank/DDBJ databases">
        <title>Sequencing of cultivated peanut Arachis hypogaea provides insights into genome evolution and oil improvement.</title>
        <authorList>
            <person name="Chen X."/>
        </authorList>
    </citation>
    <scope>NUCLEOTIDE SEQUENCE [LARGE SCALE GENOMIC DNA]</scope>
    <source>
        <strain evidence="4">cv. Fuhuasheng</strain>
        <tissue evidence="3">Leaves</tissue>
    </source>
</reference>
<feature type="region of interest" description="Disordered" evidence="1">
    <location>
        <begin position="332"/>
        <end position="413"/>
    </location>
</feature>
<feature type="region of interest" description="Disordered" evidence="1">
    <location>
        <begin position="42"/>
        <end position="63"/>
    </location>
</feature>
<organism evidence="3 4">
    <name type="scientific">Arachis hypogaea</name>
    <name type="common">Peanut</name>
    <dbReference type="NCBI Taxonomy" id="3818"/>
    <lineage>
        <taxon>Eukaryota</taxon>
        <taxon>Viridiplantae</taxon>
        <taxon>Streptophyta</taxon>
        <taxon>Embryophyta</taxon>
        <taxon>Tracheophyta</taxon>
        <taxon>Spermatophyta</taxon>
        <taxon>Magnoliopsida</taxon>
        <taxon>eudicotyledons</taxon>
        <taxon>Gunneridae</taxon>
        <taxon>Pentapetalae</taxon>
        <taxon>rosids</taxon>
        <taxon>fabids</taxon>
        <taxon>Fabales</taxon>
        <taxon>Fabaceae</taxon>
        <taxon>Papilionoideae</taxon>
        <taxon>50 kb inversion clade</taxon>
        <taxon>dalbergioids sensu lato</taxon>
        <taxon>Dalbergieae</taxon>
        <taxon>Pterocarpus clade</taxon>
        <taxon>Arachis</taxon>
    </lineage>
</organism>
<dbReference type="InterPro" id="IPR005607">
    <property type="entry name" value="BSD_dom"/>
</dbReference>
<sequence length="413" mass="45932">MSWLFKSNPPDPEIHSHGGSASAVKDDISLIFRGVANFLAPPPSSSASSSAGDSSSSPPSQALTGIRNDLEEISGSFKNSLSLLSSNRAVTGISKLASQLLQLEPDHKRQGDDDGDGDAVPGTTEEVVRFVKEISTRPDCWTEFPLPFHHDFSMSNSQREHALVIEQLVPEFVALRVNLCSYMNVEKFWMIYFLLILPRLNQHDFELLSTPKASHVYLFGWQHSLCVCYIISVYPNSFVQIVEARDVLLLKLEEKKDSEAGVCEKQRTASDTNEDGRDGILRETISSEPSEIVTEFTNAEKVLEVDEISSTTENWLEDKDIDVTSLASSHTKLHHEEDVSFSDLDDDKSYSSDRISGHREAQDRRGSSPDGSSDWVQLHEGSSRGGGWHKAIHSKGKDSEDESNDWLTVDEFN</sequence>
<evidence type="ECO:0000259" key="2">
    <source>
        <dbReference type="SMART" id="SM00751"/>
    </source>
</evidence>
<feature type="compositionally biased region" description="Basic and acidic residues" evidence="1">
    <location>
        <begin position="347"/>
        <end position="367"/>
    </location>
</feature>
<accession>A0A445AVX3</accession>
<dbReference type="STRING" id="3818.A0A445AVX3"/>
<name>A0A445AVX3_ARAHY</name>
<dbReference type="InterPro" id="IPR035925">
    <property type="entry name" value="BSD_dom_sf"/>
</dbReference>
<dbReference type="Proteomes" id="UP000289738">
    <property type="component" value="Chromosome B01"/>
</dbReference>
<evidence type="ECO:0000313" key="4">
    <source>
        <dbReference type="Proteomes" id="UP000289738"/>
    </source>
</evidence>
<dbReference type="SUPFAM" id="SSF140383">
    <property type="entry name" value="BSD domain-like"/>
    <property type="match status" value="1"/>
</dbReference>
<feature type="region of interest" description="Disordered" evidence="1">
    <location>
        <begin position="1"/>
        <end position="20"/>
    </location>
</feature>
<evidence type="ECO:0000313" key="3">
    <source>
        <dbReference type="EMBL" id="RYR30588.1"/>
    </source>
</evidence>
<comment type="caution">
    <text evidence="3">The sequence shown here is derived from an EMBL/GenBank/DDBJ whole genome shotgun (WGS) entry which is preliminary data.</text>
</comment>
<feature type="domain" description="BSD" evidence="2">
    <location>
        <begin position="149"/>
        <end position="200"/>
    </location>
</feature>
<keyword evidence="4" id="KW-1185">Reference proteome</keyword>
<dbReference type="PANTHER" id="PTHR31923">
    <property type="entry name" value="BSD DOMAIN-CONTAINING PROTEIN"/>
    <property type="match status" value="1"/>
</dbReference>
<dbReference type="PANTHER" id="PTHR31923:SF9">
    <property type="entry name" value="BSD DOMAIN-CONTAINING PROTEIN"/>
    <property type="match status" value="1"/>
</dbReference>
<feature type="compositionally biased region" description="Low complexity" evidence="1">
    <location>
        <begin position="45"/>
        <end position="60"/>
    </location>
</feature>
<protein>
    <recommendedName>
        <fullName evidence="2">BSD domain-containing protein</fullName>
    </recommendedName>
</protein>
<proteinExistence type="predicted"/>
<dbReference type="SMART" id="SM00751">
    <property type="entry name" value="BSD"/>
    <property type="match status" value="1"/>
</dbReference>
<gene>
    <name evidence="3" type="ORF">Ahy_B01g055332</name>
</gene>
<dbReference type="AlphaFoldDB" id="A0A445AVX3"/>